<dbReference type="EMBL" id="CASHTH010000275">
    <property type="protein sequence ID" value="CAI7996632.1"/>
    <property type="molecule type" value="Genomic_DNA"/>
</dbReference>
<gene>
    <name evidence="14" type="ORF">GBAR_LOCUS1909</name>
</gene>
<evidence type="ECO:0000256" key="3">
    <source>
        <dbReference type="ARBA" id="ARBA00022448"/>
    </source>
</evidence>
<dbReference type="GO" id="GO:0140581">
    <property type="term" value="F:P-type monovalent copper transporter activity"/>
    <property type="evidence" value="ECO:0007669"/>
    <property type="project" value="UniProtKB-EC"/>
</dbReference>
<evidence type="ECO:0000256" key="11">
    <source>
        <dbReference type="ARBA" id="ARBA00023008"/>
    </source>
</evidence>
<name>A0AA35QYR1_GEOBA</name>
<keyword evidence="9" id="KW-1278">Translocase</keyword>
<evidence type="ECO:0000256" key="10">
    <source>
        <dbReference type="ARBA" id="ARBA00022989"/>
    </source>
</evidence>
<comment type="caution">
    <text evidence="14">The sequence shown here is derived from an EMBL/GenBank/DDBJ whole genome shotgun (WGS) entry which is preliminary data.</text>
</comment>
<dbReference type="FunFam" id="3.40.50.1000:FF:000144">
    <property type="entry name" value="copper-transporting ATPase 1 isoform X2"/>
    <property type="match status" value="1"/>
</dbReference>
<dbReference type="GO" id="GO:0015677">
    <property type="term" value="P:copper ion import"/>
    <property type="evidence" value="ECO:0007669"/>
    <property type="project" value="TreeGrafter"/>
</dbReference>
<evidence type="ECO:0000256" key="7">
    <source>
        <dbReference type="ARBA" id="ARBA00022796"/>
    </source>
</evidence>
<evidence type="ECO:0000256" key="12">
    <source>
        <dbReference type="ARBA" id="ARBA00023065"/>
    </source>
</evidence>
<dbReference type="InterPro" id="IPR036412">
    <property type="entry name" value="HAD-like_sf"/>
</dbReference>
<comment type="subcellular location">
    <subcellularLocation>
        <location evidence="1">Endomembrane system</location>
        <topology evidence="1">Multi-pass membrane protein</topology>
    </subcellularLocation>
</comment>
<keyword evidence="11" id="KW-0186">Copper</keyword>
<dbReference type="NCBIfam" id="TIGR01494">
    <property type="entry name" value="ATPase_P-type"/>
    <property type="match status" value="1"/>
</dbReference>
<dbReference type="GO" id="GO:0005802">
    <property type="term" value="C:trans-Golgi network"/>
    <property type="evidence" value="ECO:0007669"/>
    <property type="project" value="TreeGrafter"/>
</dbReference>
<keyword evidence="15" id="KW-1185">Reference proteome</keyword>
<keyword evidence="12" id="KW-0406">Ion transport</keyword>
<keyword evidence="6" id="KW-0547">Nucleotide-binding</keyword>
<keyword evidence="4" id="KW-0812">Transmembrane</keyword>
<sequence>MSRNGISIAEEVERDIVYYEEQGQTVVLAAMNGILCGVIVIADQLKPEASGTVAALRQMGIRVCMLTGDNRRTANAIAERVGIYPEDVNAEVLPSHKKSQVEKYQEGKTKVAMVGDGINDSPALAQADVGIAIGTGADVAVEAADVVLVKAFQLLLGCFLHWECLSSRGWLQLPWPSALSPSSATLFSSDVSATASNILRTWTRA</sequence>
<dbReference type="GO" id="GO:0005886">
    <property type="term" value="C:plasma membrane"/>
    <property type="evidence" value="ECO:0007669"/>
    <property type="project" value="TreeGrafter"/>
</dbReference>
<organism evidence="14 15">
    <name type="scientific">Geodia barretti</name>
    <name type="common">Barrett's horny sponge</name>
    <dbReference type="NCBI Taxonomy" id="519541"/>
    <lineage>
        <taxon>Eukaryota</taxon>
        <taxon>Metazoa</taxon>
        <taxon>Porifera</taxon>
        <taxon>Demospongiae</taxon>
        <taxon>Heteroscleromorpha</taxon>
        <taxon>Tetractinellida</taxon>
        <taxon>Astrophorina</taxon>
        <taxon>Geodiidae</taxon>
        <taxon>Geodia</taxon>
    </lineage>
</organism>
<dbReference type="GO" id="GO:0016887">
    <property type="term" value="F:ATP hydrolysis activity"/>
    <property type="evidence" value="ECO:0007669"/>
    <property type="project" value="InterPro"/>
</dbReference>
<dbReference type="Proteomes" id="UP001174909">
    <property type="component" value="Unassembled WGS sequence"/>
</dbReference>
<dbReference type="PANTHER" id="PTHR43520:SF8">
    <property type="entry name" value="P-TYPE CU(+) TRANSPORTER"/>
    <property type="match status" value="1"/>
</dbReference>
<evidence type="ECO:0000256" key="13">
    <source>
        <dbReference type="ARBA" id="ARBA00023136"/>
    </source>
</evidence>
<dbReference type="SUPFAM" id="SSF56784">
    <property type="entry name" value="HAD-like"/>
    <property type="match status" value="1"/>
</dbReference>
<keyword evidence="10" id="KW-1133">Transmembrane helix</keyword>
<evidence type="ECO:0000256" key="2">
    <source>
        <dbReference type="ARBA" id="ARBA00012517"/>
    </source>
</evidence>
<dbReference type="PRINTS" id="PR00119">
    <property type="entry name" value="CATATPASE"/>
</dbReference>
<dbReference type="InterPro" id="IPR023299">
    <property type="entry name" value="ATPase_P-typ_cyto_dom_N"/>
</dbReference>
<evidence type="ECO:0000256" key="8">
    <source>
        <dbReference type="ARBA" id="ARBA00022840"/>
    </source>
</evidence>
<dbReference type="Gene3D" id="3.40.1110.10">
    <property type="entry name" value="Calcium-transporting ATPase, cytoplasmic domain N"/>
    <property type="match status" value="1"/>
</dbReference>
<keyword evidence="5" id="KW-0479">Metal-binding</keyword>
<dbReference type="PRINTS" id="PR00120">
    <property type="entry name" value="HATPASE"/>
</dbReference>
<dbReference type="GO" id="GO:0055070">
    <property type="term" value="P:copper ion homeostasis"/>
    <property type="evidence" value="ECO:0007669"/>
    <property type="project" value="TreeGrafter"/>
</dbReference>
<keyword evidence="3" id="KW-0813">Transport</keyword>
<keyword evidence="13" id="KW-0472">Membrane</keyword>
<protein>
    <recommendedName>
        <fullName evidence="2">P-type Cu(+) transporter</fullName>
        <ecNumber evidence="2">7.2.2.8</ecNumber>
    </recommendedName>
</protein>
<dbReference type="EC" id="7.2.2.8" evidence="2"/>
<evidence type="ECO:0000313" key="14">
    <source>
        <dbReference type="EMBL" id="CAI7996632.1"/>
    </source>
</evidence>
<dbReference type="Gene3D" id="3.40.50.1000">
    <property type="entry name" value="HAD superfamily/HAD-like"/>
    <property type="match status" value="1"/>
</dbReference>
<evidence type="ECO:0000256" key="6">
    <source>
        <dbReference type="ARBA" id="ARBA00022741"/>
    </source>
</evidence>
<dbReference type="GO" id="GO:0005524">
    <property type="term" value="F:ATP binding"/>
    <property type="evidence" value="ECO:0007669"/>
    <property type="project" value="UniProtKB-KW"/>
</dbReference>
<evidence type="ECO:0000256" key="1">
    <source>
        <dbReference type="ARBA" id="ARBA00004127"/>
    </source>
</evidence>
<dbReference type="AlphaFoldDB" id="A0AA35QYR1"/>
<proteinExistence type="predicted"/>
<reference evidence="14" key="1">
    <citation type="submission" date="2023-03" db="EMBL/GenBank/DDBJ databases">
        <authorList>
            <person name="Steffen K."/>
            <person name="Cardenas P."/>
        </authorList>
    </citation>
    <scope>NUCLEOTIDE SEQUENCE</scope>
</reference>
<keyword evidence="7" id="KW-0187">Copper transport</keyword>
<evidence type="ECO:0000256" key="5">
    <source>
        <dbReference type="ARBA" id="ARBA00022723"/>
    </source>
</evidence>
<keyword evidence="8" id="KW-0067">ATP-binding</keyword>
<dbReference type="Pfam" id="PF00702">
    <property type="entry name" value="Hydrolase"/>
    <property type="match status" value="1"/>
</dbReference>
<dbReference type="GO" id="GO:0043682">
    <property type="term" value="F:P-type divalent copper transporter activity"/>
    <property type="evidence" value="ECO:0007669"/>
    <property type="project" value="TreeGrafter"/>
</dbReference>
<accession>A0AA35QYR1</accession>
<dbReference type="PANTHER" id="PTHR43520">
    <property type="entry name" value="ATP7, ISOFORM B"/>
    <property type="match status" value="1"/>
</dbReference>
<evidence type="ECO:0000256" key="4">
    <source>
        <dbReference type="ARBA" id="ARBA00022692"/>
    </source>
</evidence>
<dbReference type="GO" id="GO:0005507">
    <property type="term" value="F:copper ion binding"/>
    <property type="evidence" value="ECO:0007669"/>
    <property type="project" value="TreeGrafter"/>
</dbReference>
<evidence type="ECO:0000313" key="15">
    <source>
        <dbReference type="Proteomes" id="UP001174909"/>
    </source>
</evidence>
<dbReference type="InterPro" id="IPR023214">
    <property type="entry name" value="HAD_sf"/>
</dbReference>
<dbReference type="InterPro" id="IPR001757">
    <property type="entry name" value="P_typ_ATPase"/>
</dbReference>
<evidence type="ECO:0000256" key="9">
    <source>
        <dbReference type="ARBA" id="ARBA00022967"/>
    </source>
</evidence>